<dbReference type="AlphaFoldDB" id="A0A8E2JBG0"/>
<feature type="region of interest" description="Disordered" evidence="1">
    <location>
        <begin position="119"/>
        <end position="144"/>
    </location>
</feature>
<feature type="compositionally biased region" description="Polar residues" evidence="1">
    <location>
        <begin position="122"/>
        <end position="135"/>
    </location>
</feature>
<dbReference type="InterPro" id="IPR000719">
    <property type="entry name" value="Prot_kinase_dom"/>
</dbReference>
<dbReference type="Proteomes" id="UP000250266">
    <property type="component" value="Unassembled WGS sequence"/>
</dbReference>
<evidence type="ECO:0000313" key="4">
    <source>
        <dbReference type="Proteomes" id="UP000250266"/>
    </source>
</evidence>
<gene>
    <name evidence="3" type="ORF">K432DRAFT_408326</name>
</gene>
<dbReference type="InterPro" id="IPR011009">
    <property type="entry name" value="Kinase-like_dom_sf"/>
</dbReference>
<feature type="domain" description="Protein kinase" evidence="2">
    <location>
        <begin position="3"/>
        <end position="158"/>
    </location>
</feature>
<sequence>MPFIHKEELGSGAFGTVYKIVIHESHNRLVSEAKNPFSNVFVLKTFSAEECEQYYRSEVEAFRKLRTSCMPTTGMPNFYGSYRQHHSYNIILDDVVGIEPMNGDVWKMVRAVTNKLAKEDSNSGYRPSSVHSIQNDLKRATATTERPRIWNNQLGLNA</sequence>
<reference evidence="3 4" key="1">
    <citation type="journal article" date="2016" name="Nat. Commun.">
        <title>Ectomycorrhizal ecology is imprinted in the genome of the dominant symbiotic fungus Cenococcum geophilum.</title>
        <authorList>
            <consortium name="DOE Joint Genome Institute"/>
            <person name="Peter M."/>
            <person name="Kohler A."/>
            <person name="Ohm R.A."/>
            <person name="Kuo A."/>
            <person name="Krutzmann J."/>
            <person name="Morin E."/>
            <person name="Arend M."/>
            <person name="Barry K.W."/>
            <person name="Binder M."/>
            <person name="Choi C."/>
            <person name="Clum A."/>
            <person name="Copeland A."/>
            <person name="Grisel N."/>
            <person name="Haridas S."/>
            <person name="Kipfer T."/>
            <person name="LaButti K."/>
            <person name="Lindquist E."/>
            <person name="Lipzen A."/>
            <person name="Maire R."/>
            <person name="Meier B."/>
            <person name="Mihaltcheva S."/>
            <person name="Molinier V."/>
            <person name="Murat C."/>
            <person name="Poggeler S."/>
            <person name="Quandt C.A."/>
            <person name="Sperisen C."/>
            <person name="Tritt A."/>
            <person name="Tisserant E."/>
            <person name="Crous P.W."/>
            <person name="Henrissat B."/>
            <person name="Nehls U."/>
            <person name="Egli S."/>
            <person name="Spatafora J.W."/>
            <person name="Grigoriev I.V."/>
            <person name="Martin F.M."/>
        </authorList>
    </citation>
    <scope>NUCLEOTIDE SEQUENCE [LARGE SCALE GENOMIC DNA]</scope>
    <source>
        <strain evidence="3 4">CBS 459.81</strain>
    </source>
</reference>
<name>A0A8E2JBG0_9PEZI</name>
<keyword evidence="4" id="KW-1185">Reference proteome</keyword>
<dbReference type="EMBL" id="KV745228">
    <property type="protein sequence ID" value="OCK76247.1"/>
    <property type="molecule type" value="Genomic_DNA"/>
</dbReference>
<accession>A0A8E2JBG0</accession>
<dbReference type="GO" id="GO:0004672">
    <property type="term" value="F:protein kinase activity"/>
    <property type="evidence" value="ECO:0007669"/>
    <property type="project" value="InterPro"/>
</dbReference>
<proteinExistence type="predicted"/>
<evidence type="ECO:0000313" key="3">
    <source>
        <dbReference type="EMBL" id="OCK76247.1"/>
    </source>
</evidence>
<evidence type="ECO:0000256" key="1">
    <source>
        <dbReference type="SAM" id="MobiDB-lite"/>
    </source>
</evidence>
<dbReference type="Gene3D" id="3.30.200.20">
    <property type="entry name" value="Phosphorylase Kinase, domain 1"/>
    <property type="match status" value="1"/>
</dbReference>
<dbReference type="GO" id="GO:0005524">
    <property type="term" value="F:ATP binding"/>
    <property type="evidence" value="ECO:0007669"/>
    <property type="project" value="InterPro"/>
</dbReference>
<organism evidence="3 4">
    <name type="scientific">Lepidopterella palustris CBS 459.81</name>
    <dbReference type="NCBI Taxonomy" id="1314670"/>
    <lineage>
        <taxon>Eukaryota</taxon>
        <taxon>Fungi</taxon>
        <taxon>Dikarya</taxon>
        <taxon>Ascomycota</taxon>
        <taxon>Pezizomycotina</taxon>
        <taxon>Dothideomycetes</taxon>
        <taxon>Pleosporomycetidae</taxon>
        <taxon>Mytilinidiales</taxon>
        <taxon>Argynnaceae</taxon>
        <taxon>Lepidopterella</taxon>
    </lineage>
</organism>
<dbReference type="SUPFAM" id="SSF56112">
    <property type="entry name" value="Protein kinase-like (PK-like)"/>
    <property type="match status" value="1"/>
</dbReference>
<protein>
    <recommendedName>
        <fullName evidence="2">Protein kinase domain-containing protein</fullName>
    </recommendedName>
</protein>
<evidence type="ECO:0000259" key="2">
    <source>
        <dbReference type="PROSITE" id="PS50011"/>
    </source>
</evidence>
<dbReference type="PROSITE" id="PS50011">
    <property type="entry name" value="PROTEIN_KINASE_DOM"/>
    <property type="match status" value="1"/>
</dbReference>